<feature type="transmembrane region" description="Helical" evidence="5">
    <location>
        <begin position="180"/>
        <end position="200"/>
    </location>
</feature>
<comment type="caution">
    <text evidence="7">The sequence shown here is derived from an EMBL/GenBank/DDBJ whole genome shotgun (WGS) entry which is preliminary data.</text>
</comment>
<gene>
    <name evidence="7" type="ORF">LOD99_13017</name>
</gene>
<keyword evidence="3 5" id="KW-1133">Transmembrane helix</keyword>
<feature type="transmembrane region" description="Helical" evidence="5">
    <location>
        <begin position="362"/>
        <end position="381"/>
    </location>
</feature>
<feature type="domain" description="Amino acid transporter transmembrane" evidence="6">
    <location>
        <begin position="29"/>
        <end position="420"/>
    </location>
</feature>
<dbReference type="PANTHER" id="PTHR22950">
    <property type="entry name" value="AMINO ACID TRANSPORTER"/>
    <property type="match status" value="1"/>
</dbReference>
<dbReference type="InterPro" id="IPR013057">
    <property type="entry name" value="AA_transpt_TM"/>
</dbReference>
<evidence type="ECO:0000313" key="8">
    <source>
        <dbReference type="Proteomes" id="UP001165289"/>
    </source>
</evidence>
<organism evidence="7 8">
    <name type="scientific">Oopsacas minuta</name>
    <dbReference type="NCBI Taxonomy" id="111878"/>
    <lineage>
        <taxon>Eukaryota</taxon>
        <taxon>Metazoa</taxon>
        <taxon>Porifera</taxon>
        <taxon>Hexactinellida</taxon>
        <taxon>Hexasterophora</taxon>
        <taxon>Lyssacinosida</taxon>
        <taxon>Leucopsacidae</taxon>
        <taxon>Oopsacas</taxon>
    </lineage>
</organism>
<name>A0AAV7JAM5_9METZ</name>
<keyword evidence="2 5" id="KW-0812">Transmembrane</keyword>
<dbReference type="PANTHER" id="PTHR22950:SF652">
    <property type="entry name" value="TRANSMEMBRANE AMINO ACID TRANSPORTER FAMILY PROTEIN"/>
    <property type="match status" value="1"/>
</dbReference>
<reference evidence="7 8" key="1">
    <citation type="journal article" date="2023" name="BMC Biol.">
        <title>The compact genome of the sponge Oopsacas minuta (Hexactinellida) is lacking key metazoan core genes.</title>
        <authorList>
            <person name="Santini S."/>
            <person name="Schenkelaars Q."/>
            <person name="Jourda C."/>
            <person name="Duchesne M."/>
            <person name="Belahbib H."/>
            <person name="Rocher C."/>
            <person name="Selva M."/>
            <person name="Riesgo A."/>
            <person name="Vervoort M."/>
            <person name="Leys S.P."/>
            <person name="Kodjabachian L."/>
            <person name="Le Bivic A."/>
            <person name="Borchiellini C."/>
            <person name="Claverie J.M."/>
            <person name="Renard E."/>
        </authorList>
    </citation>
    <scope>NUCLEOTIDE SEQUENCE [LARGE SCALE GENOMIC DNA]</scope>
    <source>
        <strain evidence="7">SPO-2</strain>
    </source>
</reference>
<feature type="transmembrane region" description="Helical" evidence="5">
    <location>
        <begin position="300"/>
        <end position="322"/>
    </location>
</feature>
<feature type="transmembrane region" description="Helical" evidence="5">
    <location>
        <begin position="387"/>
        <end position="409"/>
    </location>
</feature>
<dbReference type="GO" id="GO:0016020">
    <property type="term" value="C:membrane"/>
    <property type="evidence" value="ECO:0007669"/>
    <property type="project" value="UniProtKB-SubCell"/>
</dbReference>
<feature type="transmembrane region" description="Helical" evidence="5">
    <location>
        <begin position="105"/>
        <end position="128"/>
    </location>
</feature>
<feature type="transmembrane region" description="Helical" evidence="5">
    <location>
        <begin position="256"/>
        <end position="280"/>
    </location>
</feature>
<keyword evidence="4 5" id="KW-0472">Membrane</keyword>
<feature type="transmembrane region" description="Helical" evidence="5">
    <location>
        <begin position="220"/>
        <end position="244"/>
    </location>
</feature>
<evidence type="ECO:0000256" key="5">
    <source>
        <dbReference type="SAM" id="Phobius"/>
    </source>
</evidence>
<evidence type="ECO:0000256" key="2">
    <source>
        <dbReference type="ARBA" id="ARBA00022692"/>
    </source>
</evidence>
<dbReference type="Pfam" id="PF01490">
    <property type="entry name" value="Aa_trans"/>
    <property type="match status" value="1"/>
</dbReference>
<proteinExistence type="predicted"/>
<feature type="transmembrane region" description="Helical" evidence="5">
    <location>
        <begin position="61"/>
        <end position="84"/>
    </location>
</feature>
<dbReference type="Proteomes" id="UP001165289">
    <property type="component" value="Unassembled WGS sequence"/>
</dbReference>
<feature type="transmembrane region" description="Helical" evidence="5">
    <location>
        <begin position="421"/>
        <end position="442"/>
    </location>
</feature>
<sequence>MTVMVSNSSINYSTSDEEDKVIPVKQDKGSSPIGSVFIIVNAALGAGLLSFPQAFVFAGGVIRGLVLEVCLAILMAINLVVIAYATELSRANSYQQMIKRLFGSIAATIVQICIILYTFGSCVTYTVIIGDQVEKLFELLPNQLYLQWYFDRRIWTSAIAIIFIFPLCLFRNIRFLNWPSLAGVCSCLYISIMTFTVYFIRDSQNRTATQFDVSDDPSWSAFKFFSALPIFCFGYQCHLATVPVYAGLKKKSVPKFVFIAIAAILICFWVYTLTGVFGFLTFGVTVDPDVIKSYDAHNTLVIIARIGLLVSMITSYPLLAFLGRSPTDEFVVQTIRLLSIKWSNLTILTVDTGKTQLFRLQLISLCWFAISLLLGVFLPSIEVVITPIGGVAAMFSIVYPGFLIVSYAVGARSRSSLWKQILYIGFGGVVVYVGSFIGGYSATQGVINLVVPRNI</sequence>
<dbReference type="AlphaFoldDB" id="A0AAV7JAM5"/>
<evidence type="ECO:0000256" key="3">
    <source>
        <dbReference type="ARBA" id="ARBA00022989"/>
    </source>
</evidence>
<feature type="transmembrane region" description="Helical" evidence="5">
    <location>
        <begin position="154"/>
        <end position="173"/>
    </location>
</feature>
<dbReference type="GO" id="GO:0015179">
    <property type="term" value="F:L-amino acid transmembrane transporter activity"/>
    <property type="evidence" value="ECO:0007669"/>
    <property type="project" value="TreeGrafter"/>
</dbReference>
<evidence type="ECO:0000256" key="4">
    <source>
        <dbReference type="ARBA" id="ARBA00023136"/>
    </source>
</evidence>
<evidence type="ECO:0000313" key="7">
    <source>
        <dbReference type="EMBL" id="KAI6645754.1"/>
    </source>
</evidence>
<accession>A0AAV7JAM5</accession>
<evidence type="ECO:0000259" key="6">
    <source>
        <dbReference type="Pfam" id="PF01490"/>
    </source>
</evidence>
<keyword evidence="8" id="KW-1185">Reference proteome</keyword>
<dbReference type="EMBL" id="JAKMXF010000365">
    <property type="protein sequence ID" value="KAI6645754.1"/>
    <property type="molecule type" value="Genomic_DNA"/>
</dbReference>
<dbReference type="Gene3D" id="1.20.1740.10">
    <property type="entry name" value="Amino acid/polyamine transporter I"/>
    <property type="match status" value="1"/>
</dbReference>
<protein>
    <submittedName>
        <fullName evidence="7">Sodium-coupled neutral amino acid transporter 7</fullName>
    </submittedName>
</protein>
<evidence type="ECO:0000256" key="1">
    <source>
        <dbReference type="ARBA" id="ARBA00004141"/>
    </source>
</evidence>
<comment type="subcellular location">
    <subcellularLocation>
        <location evidence="1">Membrane</location>
        <topology evidence="1">Multi-pass membrane protein</topology>
    </subcellularLocation>
</comment>
<feature type="transmembrane region" description="Helical" evidence="5">
    <location>
        <begin position="33"/>
        <end position="55"/>
    </location>
</feature>